<protein>
    <submittedName>
        <fullName evidence="2">Uncharacterized protein</fullName>
    </submittedName>
</protein>
<dbReference type="OrthoDB" id="10597845at2759"/>
<dbReference type="AlphaFoldDB" id="A0A284QN94"/>
<organism evidence="2 3">
    <name type="scientific">Armillaria ostoyae</name>
    <name type="common">Armillaria root rot fungus</name>
    <dbReference type="NCBI Taxonomy" id="47428"/>
    <lineage>
        <taxon>Eukaryota</taxon>
        <taxon>Fungi</taxon>
        <taxon>Dikarya</taxon>
        <taxon>Basidiomycota</taxon>
        <taxon>Agaricomycotina</taxon>
        <taxon>Agaricomycetes</taxon>
        <taxon>Agaricomycetidae</taxon>
        <taxon>Agaricales</taxon>
        <taxon>Marasmiineae</taxon>
        <taxon>Physalacriaceae</taxon>
        <taxon>Armillaria</taxon>
    </lineage>
</organism>
<gene>
    <name evidence="2" type="ORF">ARMOST_01164</name>
</gene>
<sequence length="157" mass="16830">MSRLDVLVGRDSNFQVSVTLPNDIKMQMSIMGKALGKAALDSPLLSRSTNDTKEWRLDCGPASDSSSTSTNGEQCVTNLAKLIGVIVGVFAGVVLISAIVTFLRRRHLRNVLAAQLASGAWPPGTQFILAPAPPPPPDPLDRIGFQMHMAALSQPYF</sequence>
<name>A0A284QN94_ARMOS</name>
<dbReference type="Proteomes" id="UP000219338">
    <property type="component" value="Unassembled WGS sequence"/>
</dbReference>
<accession>A0A284QN94</accession>
<feature type="transmembrane region" description="Helical" evidence="1">
    <location>
        <begin position="82"/>
        <end position="103"/>
    </location>
</feature>
<keyword evidence="1" id="KW-0812">Transmembrane</keyword>
<keyword evidence="3" id="KW-1185">Reference proteome</keyword>
<evidence type="ECO:0000313" key="2">
    <source>
        <dbReference type="EMBL" id="SJK97908.1"/>
    </source>
</evidence>
<reference evidence="3" key="1">
    <citation type="journal article" date="2017" name="Nat. Ecol. Evol.">
        <title>Genome expansion and lineage-specific genetic innovations in the forest pathogenic fungi Armillaria.</title>
        <authorList>
            <person name="Sipos G."/>
            <person name="Prasanna A.N."/>
            <person name="Walter M.C."/>
            <person name="O'Connor E."/>
            <person name="Balint B."/>
            <person name="Krizsan K."/>
            <person name="Kiss B."/>
            <person name="Hess J."/>
            <person name="Varga T."/>
            <person name="Slot J."/>
            <person name="Riley R."/>
            <person name="Boka B."/>
            <person name="Rigling D."/>
            <person name="Barry K."/>
            <person name="Lee J."/>
            <person name="Mihaltcheva S."/>
            <person name="LaButti K."/>
            <person name="Lipzen A."/>
            <person name="Waldron R."/>
            <person name="Moloney N.M."/>
            <person name="Sperisen C."/>
            <person name="Kredics L."/>
            <person name="Vagvoelgyi C."/>
            <person name="Patrignani A."/>
            <person name="Fitzpatrick D."/>
            <person name="Nagy I."/>
            <person name="Doyle S."/>
            <person name="Anderson J.B."/>
            <person name="Grigoriev I.V."/>
            <person name="Gueldener U."/>
            <person name="Muensterkoetter M."/>
            <person name="Nagy L.G."/>
        </authorList>
    </citation>
    <scope>NUCLEOTIDE SEQUENCE [LARGE SCALE GENOMIC DNA]</scope>
    <source>
        <strain evidence="3">C18/9</strain>
    </source>
</reference>
<evidence type="ECO:0000313" key="3">
    <source>
        <dbReference type="Proteomes" id="UP000219338"/>
    </source>
</evidence>
<evidence type="ECO:0000256" key="1">
    <source>
        <dbReference type="SAM" id="Phobius"/>
    </source>
</evidence>
<proteinExistence type="predicted"/>
<keyword evidence="1" id="KW-1133">Transmembrane helix</keyword>
<keyword evidence="1" id="KW-0472">Membrane</keyword>
<dbReference type="EMBL" id="FUEG01000001">
    <property type="protein sequence ID" value="SJK97908.1"/>
    <property type="molecule type" value="Genomic_DNA"/>
</dbReference>